<feature type="domain" description="ABC transporter" evidence="5">
    <location>
        <begin position="4"/>
        <end position="239"/>
    </location>
</feature>
<dbReference type="InterPro" id="IPR003439">
    <property type="entry name" value="ABC_transporter-like_ATP-bd"/>
</dbReference>
<evidence type="ECO:0000256" key="4">
    <source>
        <dbReference type="SAM" id="MobiDB-lite"/>
    </source>
</evidence>
<evidence type="ECO:0000313" key="7">
    <source>
        <dbReference type="Proteomes" id="UP001501084"/>
    </source>
</evidence>
<keyword evidence="3" id="KW-0067">ATP-binding</keyword>
<dbReference type="Proteomes" id="UP001501084">
    <property type="component" value="Unassembled WGS sequence"/>
</dbReference>
<dbReference type="InterPro" id="IPR003593">
    <property type="entry name" value="AAA+_ATPase"/>
</dbReference>
<dbReference type="PANTHER" id="PTHR42781">
    <property type="entry name" value="SPERMIDINE/PUTRESCINE IMPORT ATP-BINDING PROTEIN POTA"/>
    <property type="match status" value="1"/>
</dbReference>
<evidence type="ECO:0000256" key="2">
    <source>
        <dbReference type="ARBA" id="ARBA00022741"/>
    </source>
</evidence>
<dbReference type="Gene3D" id="3.40.50.300">
    <property type="entry name" value="P-loop containing nucleotide triphosphate hydrolases"/>
    <property type="match status" value="1"/>
</dbReference>
<evidence type="ECO:0000256" key="1">
    <source>
        <dbReference type="ARBA" id="ARBA00022448"/>
    </source>
</evidence>
<dbReference type="InterPro" id="IPR050093">
    <property type="entry name" value="ABC_SmlMolc_Importer"/>
</dbReference>
<gene>
    <name evidence="6" type="ORF">GCM10009786_01820</name>
</gene>
<dbReference type="InterPro" id="IPR017871">
    <property type="entry name" value="ABC_transporter-like_CS"/>
</dbReference>
<keyword evidence="1" id="KW-0813">Transport</keyword>
<dbReference type="RefSeq" id="WP_346057066.1">
    <property type="nucleotide sequence ID" value="NZ_BAAAOP010000001.1"/>
</dbReference>
<proteinExistence type="predicted"/>
<dbReference type="PROSITE" id="PS00211">
    <property type="entry name" value="ABC_TRANSPORTER_1"/>
    <property type="match status" value="1"/>
</dbReference>
<dbReference type="PROSITE" id="PS50893">
    <property type="entry name" value="ABC_TRANSPORTER_2"/>
    <property type="match status" value="1"/>
</dbReference>
<feature type="region of interest" description="Disordered" evidence="4">
    <location>
        <begin position="353"/>
        <end position="385"/>
    </location>
</feature>
<dbReference type="PANTHER" id="PTHR42781:SF4">
    <property type="entry name" value="SPERMIDINE_PUTRESCINE IMPORT ATP-BINDING PROTEIN POTA"/>
    <property type="match status" value="1"/>
</dbReference>
<dbReference type="EMBL" id="BAAAOP010000001">
    <property type="protein sequence ID" value="GAA2185442.1"/>
    <property type="molecule type" value="Genomic_DNA"/>
</dbReference>
<name>A0ABP5MXK5_9MICO</name>
<keyword evidence="7" id="KW-1185">Reference proteome</keyword>
<protein>
    <recommendedName>
        <fullName evidence="5">ABC transporter domain-containing protein</fullName>
    </recommendedName>
</protein>
<reference evidence="7" key="1">
    <citation type="journal article" date="2019" name="Int. J. Syst. Evol. Microbiol.">
        <title>The Global Catalogue of Microorganisms (GCM) 10K type strain sequencing project: providing services to taxonomists for standard genome sequencing and annotation.</title>
        <authorList>
            <consortium name="The Broad Institute Genomics Platform"/>
            <consortium name="The Broad Institute Genome Sequencing Center for Infectious Disease"/>
            <person name="Wu L."/>
            <person name="Ma J."/>
        </authorList>
    </citation>
    <scope>NUCLEOTIDE SEQUENCE [LARGE SCALE GENOMIC DNA]</scope>
    <source>
        <strain evidence="7">JCM 14919</strain>
    </source>
</reference>
<sequence length="385" mass="40616">MSSVALESVSLSYPGGHLGLADVDLRIGDGEFVALVGPSGSGKTTLLRTVAGFIAPTAGTVRIGDTVVASPSRSLEPERRGLGMVFQQHAVWPHWNVGRNIEYPLRRGGVSRAERRRRVAEALDLVGLPGAERRNPATLSGGQRQRVAIARAIVARPRVLLLDEALSALDEPLRDRLRLELRALTRELGLTVLHVTHDRSEALALADRVVVVDGGRVQQVATPAELVERPASAFVAGFVSDAAIVPGVLDHAGFRAGQHPLALPFERVDGTRLDGQGRNGGAAVELAVSPEHVRAIPDPSGPATVTSSLFGRGGDDLVIDWQGLSIRSRAHGVRCAAGTRVRVEIERATAFRSPTTETHGRVVSEPSAGSSVAGAARPRPVSVGV</sequence>
<dbReference type="Pfam" id="PF00005">
    <property type="entry name" value="ABC_tran"/>
    <property type="match status" value="1"/>
</dbReference>
<comment type="caution">
    <text evidence="6">The sequence shown here is derived from an EMBL/GenBank/DDBJ whole genome shotgun (WGS) entry which is preliminary data.</text>
</comment>
<dbReference type="InterPro" id="IPR027417">
    <property type="entry name" value="P-loop_NTPase"/>
</dbReference>
<dbReference type="SUPFAM" id="SSF52540">
    <property type="entry name" value="P-loop containing nucleoside triphosphate hydrolases"/>
    <property type="match status" value="1"/>
</dbReference>
<keyword evidence="2" id="KW-0547">Nucleotide-binding</keyword>
<dbReference type="SMART" id="SM00382">
    <property type="entry name" value="AAA"/>
    <property type="match status" value="1"/>
</dbReference>
<evidence type="ECO:0000259" key="5">
    <source>
        <dbReference type="PROSITE" id="PS50893"/>
    </source>
</evidence>
<accession>A0ABP5MXK5</accession>
<evidence type="ECO:0000256" key="3">
    <source>
        <dbReference type="ARBA" id="ARBA00022840"/>
    </source>
</evidence>
<evidence type="ECO:0000313" key="6">
    <source>
        <dbReference type="EMBL" id="GAA2185442.1"/>
    </source>
</evidence>
<organism evidence="6 7">
    <name type="scientific">Leucobacter alluvii</name>
    <dbReference type="NCBI Taxonomy" id="340321"/>
    <lineage>
        <taxon>Bacteria</taxon>
        <taxon>Bacillati</taxon>
        <taxon>Actinomycetota</taxon>
        <taxon>Actinomycetes</taxon>
        <taxon>Micrococcales</taxon>
        <taxon>Microbacteriaceae</taxon>
        <taxon>Leucobacter</taxon>
    </lineage>
</organism>